<evidence type="ECO:0000313" key="9">
    <source>
        <dbReference type="EMBL" id="GJJ07817.1"/>
    </source>
</evidence>
<comment type="function">
    <text evidence="1">Required for efficient biogenesis of the 60S ribosomal subunit.</text>
</comment>
<comment type="caution">
    <text evidence="9">The sequence shown here is derived from an EMBL/GenBank/DDBJ whole genome shotgun (WGS) entry which is preliminary data.</text>
</comment>
<organism evidence="9 10">
    <name type="scientific">Clathrus columnatus</name>
    <dbReference type="NCBI Taxonomy" id="1419009"/>
    <lineage>
        <taxon>Eukaryota</taxon>
        <taxon>Fungi</taxon>
        <taxon>Dikarya</taxon>
        <taxon>Basidiomycota</taxon>
        <taxon>Agaricomycotina</taxon>
        <taxon>Agaricomycetes</taxon>
        <taxon>Phallomycetidae</taxon>
        <taxon>Phallales</taxon>
        <taxon>Clathraceae</taxon>
        <taxon>Clathrus</taxon>
    </lineage>
</organism>
<name>A0AAV4ZZL8_9AGAM</name>
<evidence type="ECO:0000256" key="7">
    <source>
        <dbReference type="ARBA" id="ARBA00023274"/>
    </source>
</evidence>
<accession>A0AAV4ZZL8</accession>
<dbReference type="GO" id="GO:0000027">
    <property type="term" value="P:ribosomal large subunit assembly"/>
    <property type="evidence" value="ECO:0007669"/>
    <property type="project" value="TreeGrafter"/>
</dbReference>
<comment type="similarity">
    <text evidence="3">Belongs to the RSA3 family.</text>
</comment>
<evidence type="ECO:0000256" key="3">
    <source>
        <dbReference type="ARBA" id="ARBA00006256"/>
    </source>
</evidence>
<evidence type="ECO:0000259" key="8">
    <source>
        <dbReference type="Pfam" id="PF14615"/>
    </source>
</evidence>
<evidence type="ECO:0000256" key="5">
    <source>
        <dbReference type="ARBA" id="ARBA00022517"/>
    </source>
</evidence>
<dbReference type="InterPro" id="IPR028217">
    <property type="entry name" value="Rsa3_C"/>
</dbReference>
<comment type="subcellular location">
    <subcellularLocation>
        <location evidence="2">Nucleus</location>
        <location evidence="2">Nucleolus</location>
    </subcellularLocation>
</comment>
<gene>
    <name evidence="9" type="ORF">Clacol_002022</name>
</gene>
<evidence type="ECO:0000256" key="1">
    <source>
        <dbReference type="ARBA" id="ARBA00003035"/>
    </source>
</evidence>
<evidence type="ECO:0000256" key="6">
    <source>
        <dbReference type="ARBA" id="ARBA00023242"/>
    </source>
</evidence>
<feature type="domain" description="Ribosome-assembly protein 3 C-terminal" evidence="8">
    <location>
        <begin position="20"/>
        <end position="64"/>
    </location>
</feature>
<sequence>MFPPSTSGPSEKEKELKEKFKKFWMSSIAGAFKDELEEIRKEPNLTTPRLSLLIDALASGADVYASTGEPALNEMEIVLKDSESKVP</sequence>
<dbReference type="EMBL" id="BPWL01000002">
    <property type="protein sequence ID" value="GJJ07817.1"/>
    <property type="molecule type" value="Genomic_DNA"/>
</dbReference>
<dbReference type="GO" id="GO:0030687">
    <property type="term" value="C:preribosome, large subunit precursor"/>
    <property type="evidence" value="ECO:0007669"/>
    <property type="project" value="TreeGrafter"/>
</dbReference>
<protein>
    <recommendedName>
        <fullName evidence="4">Ribosome assembly protein 3</fullName>
    </recommendedName>
</protein>
<evidence type="ECO:0000256" key="4">
    <source>
        <dbReference type="ARBA" id="ARBA00015339"/>
    </source>
</evidence>
<keyword evidence="10" id="KW-1185">Reference proteome</keyword>
<dbReference type="PANTHER" id="PTHR28127">
    <property type="entry name" value="RIBOSOME ASSEMBLY PROTEIN 3"/>
    <property type="match status" value="1"/>
</dbReference>
<dbReference type="GO" id="GO:0005730">
    <property type="term" value="C:nucleolus"/>
    <property type="evidence" value="ECO:0007669"/>
    <property type="project" value="UniProtKB-SubCell"/>
</dbReference>
<evidence type="ECO:0000313" key="10">
    <source>
        <dbReference type="Proteomes" id="UP001050691"/>
    </source>
</evidence>
<keyword evidence="6" id="KW-0539">Nucleus</keyword>
<dbReference type="Proteomes" id="UP001050691">
    <property type="component" value="Unassembled WGS sequence"/>
</dbReference>
<dbReference type="AlphaFoldDB" id="A0AAV4ZZL8"/>
<dbReference type="PANTHER" id="PTHR28127:SF1">
    <property type="entry name" value="RIBOSOME ASSEMBLY PROTEIN 3"/>
    <property type="match status" value="1"/>
</dbReference>
<keyword evidence="7" id="KW-0687">Ribonucleoprotein</keyword>
<reference evidence="9" key="1">
    <citation type="submission" date="2021-10" db="EMBL/GenBank/DDBJ databases">
        <title>De novo Genome Assembly of Clathrus columnatus (Basidiomycota, Fungi) Using Illumina and Nanopore Sequence Data.</title>
        <authorList>
            <person name="Ogiso-Tanaka E."/>
            <person name="Itagaki H."/>
            <person name="Hosoya T."/>
            <person name="Hosaka K."/>
        </authorList>
    </citation>
    <scope>NUCLEOTIDE SEQUENCE</scope>
    <source>
        <strain evidence="9">MO-923</strain>
    </source>
</reference>
<evidence type="ECO:0000256" key="2">
    <source>
        <dbReference type="ARBA" id="ARBA00004604"/>
    </source>
</evidence>
<dbReference type="Pfam" id="PF14615">
    <property type="entry name" value="Rsa3"/>
    <property type="match status" value="1"/>
</dbReference>
<dbReference type="InterPro" id="IPR051898">
    <property type="entry name" value="Ribosome_Assembly_3"/>
</dbReference>
<keyword evidence="5" id="KW-0690">Ribosome biogenesis</keyword>
<proteinExistence type="inferred from homology"/>